<evidence type="ECO:0000256" key="5">
    <source>
        <dbReference type="PIRSR" id="PIRSR623088-3"/>
    </source>
</evidence>
<dbReference type="AlphaFoldDB" id="A0A1J4KI88"/>
<dbReference type="Gene3D" id="1.10.1300.10">
    <property type="entry name" value="3'5'-cyclic nucleotide phosphodiesterase, catalytic domain"/>
    <property type="match status" value="1"/>
</dbReference>
<feature type="binding site" evidence="5">
    <location>
        <position position="909"/>
    </location>
    <ligand>
        <name>Zn(2+)</name>
        <dbReference type="ChEBI" id="CHEBI:29105"/>
        <label>2</label>
    </ligand>
</feature>
<dbReference type="OrthoDB" id="546632at2759"/>
<dbReference type="EMBL" id="MLAK01000639">
    <property type="protein sequence ID" value="OHT09398.1"/>
    <property type="molecule type" value="Genomic_DNA"/>
</dbReference>
<keyword evidence="2 5" id="KW-0479">Metal-binding</keyword>
<dbReference type="SMART" id="SM00471">
    <property type="entry name" value="HDc"/>
    <property type="match status" value="1"/>
</dbReference>
<dbReference type="SUPFAM" id="SSF55781">
    <property type="entry name" value="GAF domain-like"/>
    <property type="match status" value="4"/>
</dbReference>
<dbReference type="GO" id="GO:0004114">
    <property type="term" value="F:3',5'-cyclic-nucleotide phosphodiesterase activity"/>
    <property type="evidence" value="ECO:0007669"/>
    <property type="project" value="InterPro"/>
</dbReference>
<dbReference type="PROSITE" id="PS51845">
    <property type="entry name" value="PDEASE_I_2"/>
    <property type="match status" value="1"/>
</dbReference>
<dbReference type="InterPro" id="IPR029016">
    <property type="entry name" value="GAF-like_dom_sf"/>
</dbReference>
<evidence type="ECO:0000259" key="7">
    <source>
        <dbReference type="PROSITE" id="PS51845"/>
    </source>
</evidence>
<feature type="active site" description="Proton donor" evidence="4">
    <location>
        <position position="868"/>
    </location>
</feature>
<dbReference type="RefSeq" id="XP_068362534.1">
    <property type="nucleotide sequence ID" value="XM_068502085.1"/>
</dbReference>
<organism evidence="8 9">
    <name type="scientific">Tritrichomonas foetus</name>
    <dbReference type="NCBI Taxonomy" id="1144522"/>
    <lineage>
        <taxon>Eukaryota</taxon>
        <taxon>Metamonada</taxon>
        <taxon>Parabasalia</taxon>
        <taxon>Tritrichomonadida</taxon>
        <taxon>Tritrichomonadidae</taxon>
        <taxon>Tritrichomonas</taxon>
    </lineage>
</organism>
<accession>A0A1J4KI88</accession>
<feature type="domain" description="PDEase" evidence="7">
    <location>
        <begin position="784"/>
        <end position="1110"/>
    </location>
</feature>
<proteinExistence type="predicted"/>
<feature type="binding site" evidence="5">
    <location>
        <position position="908"/>
    </location>
    <ligand>
        <name>Zn(2+)</name>
        <dbReference type="ChEBI" id="CHEBI:29105"/>
        <label>1</label>
    </ligand>
</feature>
<name>A0A1J4KI88_9EUKA</name>
<dbReference type="Pfam" id="PF00233">
    <property type="entry name" value="PDEase_I"/>
    <property type="match status" value="1"/>
</dbReference>
<keyword evidence="9" id="KW-1185">Reference proteome</keyword>
<dbReference type="PANTHER" id="PTHR11347">
    <property type="entry name" value="CYCLIC NUCLEOTIDE PHOSPHODIESTERASE"/>
    <property type="match status" value="1"/>
</dbReference>
<reference evidence="8" key="1">
    <citation type="submission" date="2016-10" db="EMBL/GenBank/DDBJ databases">
        <authorList>
            <person name="Benchimol M."/>
            <person name="Almeida L.G."/>
            <person name="Vasconcelos A.T."/>
            <person name="Perreira-Neves A."/>
            <person name="Rosa I.A."/>
            <person name="Tasca T."/>
            <person name="Bogo M.R."/>
            <person name="de Souza W."/>
        </authorList>
    </citation>
    <scope>NUCLEOTIDE SEQUENCE [LARGE SCALE GENOMIC DNA]</scope>
    <source>
        <strain evidence="8">K</strain>
    </source>
</reference>
<evidence type="ECO:0000313" key="9">
    <source>
        <dbReference type="Proteomes" id="UP000179807"/>
    </source>
</evidence>
<feature type="region of interest" description="Disordered" evidence="6">
    <location>
        <begin position="1"/>
        <end position="23"/>
    </location>
</feature>
<dbReference type="PRINTS" id="PR00387">
    <property type="entry name" value="PDIESTERASE1"/>
</dbReference>
<dbReference type="VEuPathDB" id="TrichDB:TRFO_21611"/>
<dbReference type="InterPro" id="IPR036971">
    <property type="entry name" value="PDEase_catalytic_dom_sf"/>
</dbReference>
<evidence type="ECO:0000256" key="3">
    <source>
        <dbReference type="ARBA" id="ARBA00022801"/>
    </source>
</evidence>
<dbReference type="InterPro" id="IPR002073">
    <property type="entry name" value="PDEase_catalytic_dom"/>
</dbReference>
<dbReference type="Pfam" id="PF01590">
    <property type="entry name" value="GAF"/>
    <property type="match status" value="1"/>
</dbReference>
<evidence type="ECO:0000256" key="1">
    <source>
        <dbReference type="ARBA" id="ARBA00022535"/>
    </source>
</evidence>
<feature type="binding site" evidence="5">
    <location>
        <position position="1016"/>
    </location>
    <ligand>
        <name>Zn(2+)</name>
        <dbReference type="ChEBI" id="CHEBI:29105"/>
        <label>1</label>
    </ligand>
</feature>
<dbReference type="GO" id="GO:0046872">
    <property type="term" value="F:metal ion binding"/>
    <property type="evidence" value="ECO:0007669"/>
    <property type="project" value="UniProtKB-KW"/>
</dbReference>
<dbReference type="Gene3D" id="3.30.450.40">
    <property type="match status" value="4"/>
</dbReference>
<gene>
    <name evidence="8" type="ORF">TRFO_21611</name>
</gene>
<sequence>MKSSHNWRPQTANSNNSSIISPKQFSNSLRPYASTNHSFVSTFNDSVPPSPTADQFTPALSRKLTGKRSSHNITKPNHLEFATNFEKVAYLQNSKPKHKYPHHSLEKLFDDIASNSFDQPLNKLAEEYLRSFFRVENVSFFHDISSVSSLYCPSNSVVFPHGSGLIGYCHFSRKILNIKCANTHVSFSPIYDGKICQANSRLLIFPLFDYQGHVKSVVQMIRPASLPSFDDEDEKAIEYLQNKFQIYSRWLFQPIPTESTFTELVLAQRLGDFVESMTTKLERIFNCRTAEIWEFNKEEQEIHMFVPCASMPLPIPLADSGVVGFALSNATTISLIASNMHAAYNSRTDGNGEQSVLVVPVKDPVCPRVYGLVLRGKRLPHFFTDTDEKILAKIASVVVASLNSSEVVERSFQSLEDSMRAQKRLQSLLEVAETLSGQLHIDELIPSIMTRACDLVKADRCSLFMVNETREKLTTSFHGGLSNAIEIPINAGIVGYTATTGQILNIKDAYEDPRFNRATDLSTGYRTHNLLCVPIYDDKNEIRGVTEMINKIDGVFTKEDEKLIQVFNVFVGISIENARLYRASIDLSLQLRSVLEISQSIAQSNTIKKLSEDILKNSRKVIGAGRAMIFLTNSSEFDKFDIFAIDEDIEAKMRRVKQANEQAAAGKLGARRALIHKMMAGGDSKTLEELEKEDYERNQAVSTVISTSEPLLVNKNDDPNESMIISPIKGSDRSMMGAVLMQWKKRETLFNTEDLKMLESFSVFLSISLERSRMKAQAVFGAMEVELRQTFNESERKLPDTTEKLFVTQEETKLMVSRSFNSIDFDEFKLIFSFFDLLGVRPAIPIPNETLYCFIYQLRDNMSDTFLHNWDHARDTAQFLVHMLVNGQISKNFSPREKFVMLVSCLSHDVGYNDRSNIIIPLNILHNNKSSIESHHISTLIHIIAKNQCNVFSVFNENRDLEEVWRQVVNLILGTDMTLHFNILDAANEAKLQDRQLSRGPANRLLLMKLLIKACDISALARPFEYADKVKDCISDEFYKCGDMSRIAGVRIGNSKTKDNEEREKEANFFNFVIHVCIPIFKEIISIFPSLKYLIDQIHSNMDKWKLSIE</sequence>
<feature type="binding site" evidence="5">
    <location>
        <position position="909"/>
    </location>
    <ligand>
        <name>Zn(2+)</name>
        <dbReference type="ChEBI" id="CHEBI:29105"/>
        <label>1</label>
    </ligand>
</feature>
<dbReference type="InterPro" id="IPR023088">
    <property type="entry name" value="PDEase"/>
</dbReference>
<keyword evidence="1" id="KW-0140">cGMP</keyword>
<dbReference type="CDD" id="cd00077">
    <property type="entry name" value="HDc"/>
    <property type="match status" value="1"/>
</dbReference>
<dbReference type="GeneID" id="94836789"/>
<protein>
    <submittedName>
        <fullName evidence="8">3'5'-cyclic nucleotide phosphodiesterase family protein</fullName>
    </submittedName>
</protein>
<feature type="binding site" evidence="5">
    <location>
        <position position="872"/>
    </location>
    <ligand>
        <name>Zn(2+)</name>
        <dbReference type="ChEBI" id="CHEBI:29105"/>
        <label>1</label>
    </ligand>
</feature>
<dbReference type="InterPro" id="IPR003607">
    <property type="entry name" value="HD/PDEase_dom"/>
</dbReference>
<evidence type="ECO:0000313" key="8">
    <source>
        <dbReference type="EMBL" id="OHT09398.1"/>
    </source>
</evidence>
<dbReference type="InterPro" id="IPR003018">
    <property type="entry name" value="GAF"/>
</dbReference>
<dbReference type="SUPFAM" id="SSF109604">
    <property type="entry name" value="HD-domain/PDEase-like"/>
    <property type="match status" value="1"/>
</dbReference>
<keyword evidence="3" id="KW-0378">Hydrolase</keyword>
<comment type="caution">
    <text evidence="8">The sequence shown here is derived from an EMBL/GenBank/DDBJ whole genome shotgun (WGS) entry which is preliminary data.</text>
</comment>
<evidence type="ECO:0000256" key="2">
    <source>
        <dbReference type="ARBA" id="ARBA00022723"/>
    </source>
</evidence>
<dbReference type="GO" id="GO:0007165">
    <property type="term" value="P:signal transduction"/>
    <property type="evidence" value="ECO:0007669"/>
    <property type="project" value="InterPro"/>
</dbReference>
<dbReference type="Proteomes" id="UP000179807">
    <property type="component" value="Unassembled WGS sequence"/>
</dbReference>
<dbReference type="SMART" id="SM00065">
    <property type="entry name" value="GAF"/>
    <property type="match status" value="3"/>
</dbReference>
<evidence type="ECO:0000256" key="6">
    <source>
        <dbReference type="SAM" id="MobiDB-lite"/>
    </source>
</evidence>
<evidence type="ECO:0000256" key="4">
    <source>
        <dbReference type="PIRSR" id="PIRSR623088-1"/>
    </source>
</evidence>